<dbReference type="GO" id="GO:0003677">
    <property type="term" value="F:DNA binding"/>
    <property type="evidence" value="ECO:0007669"/>
    <property type="project" value="InterPro"/>
</dbReference>
<evidence type="ECO:0000256" key="1">
    <source>
        <dbReference type="SAM" id="MobiDB-lite"/>
    </source>
</evidence>
<organism evidence="3 4">
    <name type="scientific">Candidatus Wolfebacteria bacterium RIFCSPLOWO2_01_FULL_45_19</name>
    <dbReference type="NCBI Taxonomy" id="1802557"/>
    <lineage>
        <taxon>Bacteria</taxon>
        <taxon>Candidatus Wolfeibacteriota</taxon>
    </lineage>
</organism>
<dbReference type="InterPro" id="IPR051675">
    <property type="entry name" value="Endo/Exo/Phosphatase_dom_1"/>
</dbReference>
<feature type="region of interest" description="Disordered" evidence="1">
    <location>
        <begin position="492"/>
        <end position="536"/>
    </location>
</feature>
<dbReference type="InterPro" id="IPR008947">
    <property type="entry name" value="PLipase_C/P1_nuclease_dom_sf"/>
</dbReference>
<dbReference type="Proteomes" id="UP000178946">
    <property type="component" value="Unassembled WGS sequence"/>
</dbReference>
<dbReference type="EMBL" id="MGIR01000005">
    <property type="protein sequence ID" value="OGM91001.1"/>
    <property type="molecule type" value="Genomic_DNA"/>
</dbReference>
<dbReference type="SMART" id="SM00278">
    <property type="entry name" value="HhH1"/>
    <property type="match status" value="2"/>
</dbReference>
<dbReference type="STRING" id="1802557.A3A20_00265"/>
<dbReference type="Gene3D" id="1.10.150.280">
    <property type="entry name" value="AF1531-like domain"/>
    <property type="match status" value="1"/>
</dbReference>
<sequence length="1223" mass="135285">MENRKFVKFLAPAVLVGVFLIPQNIFAYGVDTHAALTENIFDFYNQNFPNQIIPEELKNYLVDGARREDDLPRWMNHFYDPVYDRGLESIYGNGYRSKEWAVDADKQNEPKYKITTAFASILNAVQQKSLGALTTETDFTWRRAIYFYVNGDEEKAMFLLGHILHLNEDASVPDHTRNDAHPGWGEDYSPYENYAKQPEVYNADLLKNLQNRQPIILSELKNYFNDVANYSNNNFYSKGTIGLGKYKSPDPEYFVLDGKYEFAIRIDKNFGEYKLALQEPSAFSHIVSSKILIEGTKEGGDEVLKDYWRLLSAKSIQHGAGVINLFFEEVEKAKNDPSFAEQKRKSFLARVIDAVKNLFSGEENGVTIKEITISEEELAAKVERTIEETKTETTANVEATAEKVAQQIVKEITNDVIEEATVAETAVEVVFPININTASLEELQKITGIKQAKAQLIIDYRNANGLFYYIEDIKKVSGIGDATFEKMKDQITVGNVTPPSGGGSGSQTNLSQPTNNDSNQQQDNEQNQNEATSTQQQAMKILISEVQITGGPGKTTNDFIELHNPNSSAVNLKGYRLVKRTQSGSSDTGIKSWTDDALISAGGYYLWANSGYVDISVSPDVTTSGSMASDNGIALRFGPADTGEIIDSVGWGNALNVFVENIPAQEPGAMQSIQRKWDGGLFADIDNNSADFELRDCPSPKAQEATCVPETEASYNPETMTINLAWDASGGEGASYYAVYTFNSPSVLVATTTEISYVYPVYEIGRDYNFEIRAVDEEGTEKIAGSAQINVPSFLDAIYFFPDTRTESDTDYLIELRFSDYPFVPDIFGELRDKWKLAIFSLNRDAYNIGSINNPQGWFPPEGDNKILNVSYPRCGSGSSSAGPILILPDSGSGCGDGGGVTNSALSSWQLQIPVIRLNVNLPEGESLSPADYLTASFYDFSDSGPSNRQAFSLVAVDNTKIFFQEELPPQAKPTKPEITELLFGDLTANLSFNWNKSTDSDTFDWLIRYQSNYSASSEFLDDAWTEVGGKIVEQGNDYLIGLRAIDDFGNVSDTATSTWSFPSDFIQYSVSSQLDNASQDFVPQKSGNLSSIQVSIADFQTNSRNRNSNICYLGLYELVDGSAPKLIANNDLTNPADGESEVYAYRGSGCADSLTFSYDNALNPLLEAGKTYRWTFSIKSSGKVRFFGTDTNSAGGLFSDSSLINAKFMVRDTANEIILESP</sequence>
<accession>A0A1F8DQV0</accession>
<evidence type="ECO:0000259" key="2">
    <source>
        <dbReference type="PROSITE" id="PS51841"/>
    </source>
</evidence>
<evidence type="ECO:0000313" key="3">
    <source>
        <dbReference type="EMBL" id="OGM91001.1"/>
    </source>
</evidence>
<dbReference type="GO" id="GO:0006281">
    <property type="term" value="P:DNA repair"/>
    <property type="evidence" value="ECO:0007669"/>
    <property type="project" value="InterPro"/>
</dbReference>
<evidence type="ECO:0000313" key="4">
    <source>
        <dbReference type="Proteomes" id="UP000178946"/>
    </source>
</evidence>
<dbReference type="Gene3D" id="2.60.40.1260">
    <property type="entry name" value="Lamin Tail domain"/>
    <property type="match status" value="1"/>
</dbReference>
<dbReference type="AlphaFoldDB" id="A0A1F8DQV0"/>
<dbReference type="SUPFAM" id="SSF47781">
    <property type="entry name" value="RuvA domain 2-like"/>
    <property type="match status" value="1"/>
</dbReference>
<dbReference type="PROSITE" id="PS51841">
    <property type="entry name" value="LTD"/>
    <property type="match status" value="1"/>
</dbReference>
<dbReference type="InterPro" id="IPR004509">
    <property type="entry name" value="Competence_ComEA_HhH"/>
</dbReference>
<dbReference type="Gene3D" id="1.10.575.10">
    <property type="entry name" value="P1 Nuclease"/>
    <property type="match status" value="1"/>
</dbReference>
<proteinExistence type="predicted"/>
<dbReference type="GO" id="GO:0016788">
    <property type="term" value="F:hydrolase activity, acting on ester bonds"/>
    <property type="evidence" value="ECO:0007669"/>
    <property type="project" value="InterPro"/>
</dbReference>
<feature type="domain" description="LTD" evidence="2">
    <location>
        <begin position="525"/>
        <end position="653"/>
    </location>
</feature>
<dbReference type="InterPro" id="IPR010994">
    <property type="entry name" value="RuvA_2-like"/>
</dbReference>
<dbReference type="InterPro" id="IPR003583">
    <property type="entry name" value="Hlx-hairpin-Hlx_DNA-bd_motif"/>
</dbReference>
<gene>
    <name evidence="3" type="ORF">A3A20_00265</name>
</gene>
<dbReference type="Gene3D" id="2.60.40.10">
    <property type="entry name" value="Immunoglobulins"/>
    <property type="match status" value="1"/>
</dbReference>
<dbReference type="Pfam" id="PF00932">
    <property type="entry name" value="LTD"/>
    <property type="match status" value="1"/>
</dbReference>
<dbReference type="SUPFAM" id="SSF74853">
    <property type="entry name" value="Lamin A/C globular tail domain"/>
    <property type="match status" value="1"/>
</dbReference>
<dbReference type="SUPFAM" id="SSF48537">
    <property type="entry name" value="Phospholipase C/P1 nuclease"/>
    <property type="match status" value="1"/>
</dbReference>
<feature type="compositionally biased region" description="Low complexity" evidence="1">
    <location>
        <begin position="515"/>
        <end position="530"/>
    </location>
</feature>
<dbReference type="InterPro" id="IPR013783">
    <property type="entry name" value="Ig-like_fold"/>
</dbReference>
<dbReference type="InterPro" id="IPR036415">
    <property type="entry name" value="Lamin_tail_dom_sf"/>
</dbReference>
<comment type="caution">
    <text evidence="3">The sequence shown here is derived from an EMBL/GenBank/DDBJ whole genome shotgun (WGS) entry which is preliminary data.</text>
</comment>
<dbReference type="InterPro" id="IPR001322">
    <property type="entry name" value="Lamin_tail_dom"/>
</dbReference>
<dbReference type="Pfam" id="PF12836">
    <property type="entry name" value="HHH_3"/>
    <property type="match status" value="1"/>
</dbReference>
<protein>
    <recommendedName>
        <fullName evidence="2">LTD domain-containing protein</fullName>
    </recommendedName>
</protein>
<dbReference type="PANTHER" id="PTHR21180">
    <property type="entry name" value="ENDONUCLEASE/EXONUCLEASE/PHOSPHATASE FAMILY DOMAIN-CONTAINING PROTEIN 1"/>
    <property type="match status" value="1"/>
</dbReference>
<name>A0A1F8DQV0_9BACT</name>
<dbReference type="PANTHER" id="PTHR21180:SF32">
    <property type="entry name" value="ENDONUCLEASE_EXONUCLEASE_PHOSPHATASE FAMILY DOMAIN-CONTAINING PROTEIN 1"/>
    <property type="match status" value="1"/>
</dbReference>
<reference evidence="3 4" key="1">
    <citation type="journal article" date="2016" name="Nat. Commun.">
        <title>Thousands of microbial genomes shed light on interconnected biogeochemical processes in an aquifer system.</title>
        <authorList>
            <person name="Anantharaman K."/>
            <person name="Brown C.T."/>
            <person name="Hug L.A."/>
            <person name="Sharon I."/>
            <person name="Castelle C.J."/>
            <person name="Probst A.J."/>
            <person name="Thomas B.C."/>
            <person name="Singh A."/>
            <person name="Wilkins M.J."/>
            <person name="Karaoz U."/>
            <person name="Brodie E.L."/>
            <person name="Williams K.H."/>
            <person name="Hubbard S.S."/>
            <person name="Banfield J.F."/>
        </authorList>
    </citation>
    <scope>NUCLEOTIDE SEQUENCE [LARGE SCALE GENOMIC DNA]</scope>
</reference>
<dbReference type="NCBIfam" id="TIGR00426">
    <property type="entry name" value="competence protein ComEA helix-hairpin-helix repeat region"/>
    <property type="match status" value="1"/>
</dbReference>